<keyword evidence="2 4" id="KW-0560">Oxidoreductase</keyword>
<dbReference type="Pfam" id="PF13561">
    <property type="entry name" value="adh_short_C2"/>
    <property type="match status" value="1"/>
</dbReference>
<dbReference type="SUPFAM" id="SSF51735">
    <property type="entry name" value="NAD(P)-binding Rossmann-fold domains"/>
    <property type="match status" value="1"/>
</dbReference>
<dbReference type="PANTHER" id="PTHR43639">
    <property type="entry name" value="OXIDOREDUCTASE, SHORT-CHAIN DEHYDROGENASE/REDUCTASE FAMILY (AFU_ORTHOLOGUE AFUA_5G02870)"/>
    <property type="match status" value="1"/>
</dbReference>
<dbReference type="InterPro" id="IPR002347">
    <property type="entry name" value="SDR_fam"/>
</dbReference>
<dbReference type="CDD" id="cd05233">
    <property type="entry name" value="SDR_c"/>
    <property type="match status" value="1"/>
</dbReference>
<dbReference type="EC" id="1.1.1.-" evidence="4"/>
<dbReference type="EMBL" id="JBIRYL010000001">
    <property type="protein sequence ID" value="MFI2228416.1"/>
    <property type="molecule type" value="Genomic_DNA"/>
</dbReference>
<reference evidence="4 5" key="1">
    <citation type="submission" date="2024-10" db="EMBL/GenBank/DDBJ databases">
        <title>The Natural Products Discovery Center: Release of the First 8490 Sequenced Strains for Exploring Actinobacteria Biosynthetic Diversity.</title>
        <authorList>
            <person name="Kalkreuter E."/>
            <person name="Kautsar S.A."/>
            <person name="Yang D."/>
            <person name="Bader C.D."/>
            <person name="Teijaro C.N."/>
            <person name="Fluegel L."/>
            <person name="Davis C.M."/>
            <person name="Simpson J.R."/>
            <person name="Lauterbach L."/>
            <person name="Steele A.D."/>
            <person name="Gui C."/>
            <person name="Meng S."/>
            <person name="Li G."/>
            <person name="Viehrig K."/>
            <person name="Ye F."/>
            <person name="Su P."/>
            <person name="Kiefer A.F."/>
            <person name="Nichols A."/>
            <person name="Cepeda A.J."/>
            <person name="Yan W."/>
            <person name="Fan B."/>
            <person name="Jiang Y."/>
            <person name="Adhikari A."/>
            <person name="Zheng C.-J."/>
            <person name="Schuster L."/>
            <person name="Cowan T.M."/>
            <person name="Smanski M.J."/>
            <person name="Chevrette M.G."/>
            <person name="De Carvalho L.P.S."/>
            <person name="Shen B."/>
        </authorList>
    </citation>
    <scope>NUCLEOTIDE SEQUENCE [LARGE SCALE GENOMIC DNA]</scope>
    <source>
        <strain evidence="4 5">NPDC019377</strain>
    </source>
</reference>
<dbReference type="PANTHER" id="PTHR43639:SF1">
    <property type="entry name" value="SHORT-CHAIN DEHYDROGENASE_REDUCTASE FAMILY PROTEIN"/>
    <property type="match status" value="1"/>
</dbReference>
<protein>
    <submittedName>
        <fullName evidence="4">SDR family NAD(P)-dependent oxidoreductase</fullName>
        <ecNumber evidence="4">1.1.1.-</ecNumber>
    </submittedName>
</protein>
<feature type="region of interest" description="Disordered" evidence="3">
    <location>
        <begin position="293"/>
        <end position="313"/>
    </location>
</feature>
<evidence type="ECO:0000313" key="4">
    <source>
        <dbReference type="EMBL" id="MFI2228416.1"/>
    </source>
</evidence>
<dbReference type="PRINTS" id="PR00080">
    <property type="entry name" value="SDRFAMILY"/>
</dbReference>
<proteinExistence type="inferred from homology"/>
<gene>
    <name evidence="4" type="ORF">ACH49Z_01015</name>
</gene>
<dbReference type="RefSeq" id="WP_397058596.1">
    <property type="nucleotide sequence ID" value="NZ_JBIRYL010000001.1"/>
</dbReference>
<dbReference type="GO" id="GO:0016491">
    <property type="term" value="F:oxidoreductase activity"/>
    <property type="evidence" value="ECO:0007669"/>
    <property type="project" value="UniProtKB-KW"/>
</dbReference>
<dbReference type="Proteomes" id="UP001611494">
    <property type="component" value="Unassembled WGS sequence"/>
</dbReference>
<evidence type="ECO:0000256" key="2">
    <source>
        <dbReference type="ARBA" id="ARBA00023002"/>
    </source>
</evidence>
<sequence>MGWFEERGGLAGTVAVVTGGAGGLGRAIVADLVANGVHPAVVDLDPAGVAELQDSPAGQQAVVHHGDARDPAVLTALFEAADARWGRLDTLVNVVGGTFRAPFTDTGPKGWDALLRTNLTHVLHACHLAVPRMRAGGRGGSIINITTIEAHRAAPGFAVYAAAKAAVEQFARTLAVEVAPDGIRVNNIAPDFVPTPNLERIGTGDNAMTDPEGVKVAIPMGRAGYLTDISECAVFLASRLSSYLTGTTLHPDGGTWASAGWFNWPAEGWANHAPLRVLRASEAGQCAECGRPAENVAGRDDRSGSARLSGGSS</sequence>
<evidence type="ECO:0000313" key="5">
    <source>
        <dbReference type="Proteomes" id="UP001611494"/>
    </source>
</evidence>
<accession>A0ABW7VP88</accession>
<evidence type="ECO:0000256" key="1">
    <source>
        <dbReference type="ARBA" id="ARBA00006484"/>
    </source>
</evidence>
<dbReference type="Gene3D" id="3.40.50.720">
    <property type="entry name" value="NAD(P)-binding Rossmann-like Domain"/>
    <property type="match status" value="1"/>
</dbReference>
<comment type="similarity">
    <text evidence="1">Belongs to the short-chain dehydrogenases/reductases (SDR) family.</text>
</comment>
<evidence type="ECO:0000256" key="3">
    <source>
        <dbReference type="SAM" id="MobiDB-lite"/>
    </source>
</evidence>
<comment type="caution">
    <text evidence="4">The sequence shown here is derived from an EMBL/GenBank/DDBJ whole genome shotgun (WGS) entry which is preliminary data.</text>
</comment>
<dbReference type="InterPro" id="IPR036291">
    <property type="entry name" value="NAD(P)-bd_dom_sf"/>
</dbReference>
<dbReference type="PRINTS" id="PR00081">
    <property type="entry name" value="GDHRDH"/>
</dbReference>
<organism evidence="4 5">
    <name type="scientific">Nocardia testacea</name>
    <dbReference type="NCBI Taxonomy" id="248551"/>
    <lineage>
        <taxon>Bacteria</taxon>
        <taxon>Bacillati</taxon>
        <taxon>Actinomycetota</taxon>
        <taxon>Actinomycetes</taxon>
        <taxon>Mycobacteriales</taxon>
        <taxon>Nocardiaceae</taxon>
        <taxon>Nocardia</taxon>
    </lineage>
</organism>
<keyword evidence="5" id="KW-1185">Reference proteome</keyword>
<name>A0ABW7VP88_9NOCA</name>